<evidence type="ECO:0000256" key="1">
    <source>
        <dbReference type="ARBA" id="ARBA00022690"/>
    </source>
</evidence>
<gene>
    <name evidence="5" type="ORF">DMT42_17120</name>
</gene>
<name>A0A2U9P3P4_STRAS</name>
<keyword evidence="6" id="KW-1185">Reference proteome</keyword>
<dbReference type="SUPFAM" id="SSF141066">
    <property type="entry name" value="ICP-like"/>
    <property type="match status" value="1"/>
</dbReference>
<dbReference type="Proteomes" id="UP000247634">
    <property type="component" value="Chromosome"/>
</dbReference>
<dbReference type="Gene3D" id="2.60.40.2020">
    <property type="match status" value="1"/>
</dbReference>
<dbReference type="EMBL" id="CP029788">
    <property type="protein sequence ID" value="AWT43864.1"/>
    <property type="molecule type" value="Genomic_DNA"/>
</dbReference>
<evidence type="ECO:0000256" key="3">
    <source>
        <dbReference type="SAM" id="MobiDB-lite"/>
    </source>
</evidence>
<evidence type="ECO:0000256" key="2">
    <source>
        <dbReference type="ARBA" id="ARBA00022704"/>
    </source>
</evidence>
<dbReference type="InterPro" id="IPR018990">
    <property type="entry name" value="Prot_inh_I42_chagasin"/>
</dbReference>
<evidence type="ECO:0000259" key="4">
    <source>
        <dbReference type="Pfam" id="PF09394"/>
    </source>
</evidence>
<feature type="compositionally biased region" description="Pro residues" evidence="3">
    <location>
        <begin position="138"/>
        <end position="152"/>
    </location>
</feature>
<dbReference type="KEGG" id="sact:DMT42_17120"/>
<keyword evidence="1" id="KW-0646">Protease inhibitor</keyword>
<dbReference type="Pfam" id="PF09394">
    <property type="entry name" value="Inhibitor_I42"/>
    <property type="match status" value="1"/>
</dbReference>
<feature type="region of interest" description="Disordered" evidence="3">
    <location>
        <begin position="129"/>
        <end position="164"/>
    </location>
</feature>
<dbReference type="GO" id="GO:0004869">
    <property type="term" value="F:cysteine-type endopeptidase inhibitor activity"/>
    <property type="evidence" value="ECO:0007669"/>
    <property type="project" value="UniProtKB-KW"/>
</dbReference>
<dbReference type="OrthoDB" id="4321400at2"/>
<feature type="region of interest" description="Disordered" evidence="3">
    <location>
        <begin position="66"/>
        <end position="90"/>
    </location>
</feature>
<reference evidence="5 6" key="1">
    <citation type="submission" date="2018-06" db="EMBL/GenBank/DDBJ databases">
        <title>The complete genome sequence of a nosiheptide producer Streptomyces actuosus ATCC 25421: deducing the ability of producing a new class III lantibiotics.</title>
        <authorList>
            <person name="Liu W."/>
            <person name="Sun F."/>
            <person name="Hu Y."/>
        </authorList>
    </citation>
    <scope>NUCLEOTIDE SEQUENCE [LARGE SCALE GENOMIC DNA]</scope>
    <source>
        <strain evidence="5 6">ATCC 25421</strain>
    </source>
</reference>
<evidence type="ECO:0000313" key="5">
    <source>
        <dbReference type="EMBL" id="AWT43864.1"/>
    </source>
</evidence>
<protein>
    <recommendedName>
        <fullName evidence="4">Proteinase inhibitor I42 chagasin domain-containing protein</fullName>
    </recommendedName>
</protein>
<keyword evidence="2" id="KW-0789">Thiol protease inhibitor</keyword>
<dbReference type="AlphaFoldDB" id="A0A2U9P3P4"/>
<dbReference type="InterPro" id="IPR036331">
    <property type="entry name" value="Chagasin-like_sf"/>
</dbReference>
<evidence type="ECO:0000313" key="6">
    <source>
        <dbReference type="Proteomes" id="UP000247634"/>
    </source>
</evidence>
<organism evidence="5 6">
    <name type="scientific">Streptomyces actuosus</name>
    <dbReference type="NCBI Taxonomy" id="1885"/>
    <lineage>
        <taxon>Bacteria</taxon>
        <taxon>Bacillati</taxon>
        <taxon>Actinomycetota</taxon>
        <taxon>Actinomycetes</taxon>
        <taxon>Kitasatosporales</taxon>
        <taxon>Streptomycetaceae</taxon>
        <taxon>Streptomyces</taxon>
    </lineage>
</organism>
<proteinExistence type="predicted"/>
<sequence>MSRPDRRLTAAAALLLPLTAGCDDGPAAPARYGPADTRITAHVGDRFEIAVQANASTREQWHLVAPGPSAPVVRGGGSRTETDPGTEEMDGAPHTVVFTFEAAGPGSARIVLLHCTFAAPCDGRTPVPTATPSATVAPTPPASPAPAASPTPRPERRVYTVTVG</sequence>
<dbReference type="RefSeq" id="WP_110628776.1">
    <property type="nucleotide sequence ID" value="NZ_CP029788.1"/>
</dbReference>
<dbReference type="PROSITE" id="PS51257">
    <property type="entry name" value="PROKAR_LIPOPROTEIN"/>
    <property type="match status" value="1"/>
</dbReference>
<accession>A0A2U9P3P4</accession>
<feature type="domain" description="Proteinase inhibitor I42 chagasin" evidence="4">
    <location>
        <begin position="41"/>
        <end position="112"/>
    </location>
</feature>